<dbReference type="OrthoDB" id="9802564at2"/>
<dbReference type="Gene3D" id="3.40.50.720">
    <property type="entry name" value="NAD(P)-binding Rossmann-like Domain"/>
    <property type="match status" value="1"/>
</dbReference>
<dbReference type="EMBL" id="FKIF01000006">
    <property type="protein sequence ID" value="SAI70496.1"/>
    <property type="molecule type" value="Genomic_DNA"/>
</dbReference>
<dbReference type="PANTHER" id="PTHR42879:SF2">
    <property type="entry name" value="3-OXOACYL-[ACYL-CARRIER-PROTEIN] REDUCTASE FABG"/>
    <property type="match status" value="1"/>
</dbReference>
<dbReference type="InterPro" id="IPR050259">
    <property type="entry name" value="SDR"/>
</dbReference>
<dbReference type="PRINTS" id="PR00080">
    <property type="entry name" value="SDRFAMILY"/>
</dbReference>
<accession>A0A157SKS5</accession>
<organism evidence="5 6">
    <name type="scientific">Bordetella ansorpii</name>
    <dbReference type="NCBI Taxonomy" id="288768"/>
    <lineage>
        <taxon>Bacteria</taxon>
        <taxon>Pseudomonadati</taxon>
        <taxon>Pseudomonadota</taxon>
        <taxon>Betaproteobacteria</taxon>
        <taxon>Burkholderiales</taxon>
        <taxon>Alcaligenaceae</taxon>
        <taxon>Bordetella</taxon>
    </lineage>
</organism>
<dbReference type="PROSITE" id="PS00061">
    <property type="entry name" value="ADH_SHORT"/>
    <property type="match status" value="1"/>
</dbReference>
<dbReference type="STRING" id="288768.SAMEA3906486_03129"/>
<feature type="domain" description="Ketoreductase" evidence="4">
    <location>
        <begin position="4"/>
        <end position="184"/>
    </location>
</feature>
<dbReference type="Proteomes" id="UP000076848">
    <property type="component" value="Unassembled WGS sequence"/>
</dbReference>
<dbReference type="EC" id="1.1.1.36" evidence="5"/>
<evidence type="ECO:0000256" key="2">
    <source>
        <dbReference type="ARBA" id="ARBA00023002"/>
    </source>
</evidence>
<evidence type="ECO:0000313" key="5">
    <source>
        <dbReference type="EMBL" id="SAI70496.1"/>
    </source>
</evidence>
<dbReference type="GO" id="GO:0004316">
    <property type="term" value="F:3-oxoacyl-[acyl-carrier-protein] reductase (NADPH) activity"/>
    <property type="evidence" value="ECO:0007669"/>
    <property type="project" value="UniProtKB-EC"/>
</dbReference>
<dbReference type="NCBIfam" id="TIGR01829">
    <property type="entry name" value="AcAcCoA_reduct"/>
    <property type="match status" value="1"/>
</dbReference>
<dbReference type="GO" id="GO:0005737">
    <property type="term" value="C:cytoplasm"/>
    <property type="evidence" value="ECO:0007669"/>
    <property type="project" value="InterPro"/>
</dbReference>
<comment type="similarity">
    <text evidence="1 3">Belongs to the short-chain dehydrogenases/reductases (SDR) family.</text>
</comment>
<dbReference type="FunFam" id="3.40.50.720:FF:000173">
    <property type="entry name" value="3-oxoacyl-[acyl-carrier protein] reductase"/>
    <property type="match status" value="1"/>
</dbReference>
<sequence length="247" mass="26595">MPVRTALVTGGMGGLGQAIVASLNDAGVRIVVTVSVQNRHAQGWLEERRRSGLEVWAYPADVSDFDSCDVAIKRIRAEVGPIDILVNNAGITRDAKVRNMSRADWAEVLRTDLDSAFNVTQPLLADMIEKRWGRIINISSVNGQRGQIGQANYAAAKAGLHGFTMSLALELARYEITVNTLTPGYFDTKMVAAVPKDVMEKHILPQIPLGRLGRPEEVGALAAFLASDAAGYITGANFAINGGLHMQ</sequence>
<dbReference type="AlphaFoldDB" id="A0A157SKS5"/>
<protein>
    <submittedName>
        <fullName evidence="5">3-ketoacyl-(Acyl-carrier-protein) reductase</fullName>
        <ecNumber evidence="5">1.1.1.100</ecNumber>
        <ecNumber evidence="5">1.1.1.36</ecNumber>
    </submittedName>
</protein>
<dbReference type="CDD" id="cd05333">
    <property type="entry name" value="BKR_SDR_c"/>
    <property type="match status" value="1"/>
</dbReference>
<dbReference type="SUPFAM" id="SSF51735">
    <property type="entry name" value="NAD(P)-binding Rossmann-fold domains"/>
    <property type="match status" value="1"/>
</dbReference>
<keyword evidence="6" id="KW-1185">Reference proteome</keyword>
<dbReference type="InterPro" id="IPR020904">
    <property type="entry name" value="Sc_DH/Rdtase_CS"/>
</dbReference>
<dbReference type="EC" id="1.1.1.100" evidence="5"/>
<dbReference type="InterPro" id="IPR036291">
    <property type="entry name" value="NAD(P)-bd_dom_sf"/>
</dbReference>
<keyword evidence="2 5" id="KW-0560">Oxidoreductase</keyword>
<dbReference type="NCBIfam" id="NF009464">
    <property type="entry name" value="PRK12824.1"/>
    <property type="match status" value="1"/>
</dbReference>
<dbReference type="GO" id="GO:0018454">
    <property type="term" value="F:acetoacetyl-CoA reductase activity"/>
    <property type="evidence" value="ECO:0007669"/>
    <property type="project" value="UniProtKB-EC"/>
</dbReference>
<dbReference type="InterPro" id="IPR057326">
    <property type="entry name" value="KR_dom"/>
</dbReference>
<dbReference type="InterPro" id="IPR011283">
    <property type="entry name" value="Acetoacetyl-CoA_reductase"/>
</dbReference>
<proteinExistence type="inferred from homology"/>
<dbReference type="PRINTS" id="PR00081">
    <property type="entry name" value="GDHRDH"/>
</dbReference>
<name>A0A157SKS5_9BORD</name>
<evidence type="ECO:0000256" key="3">
    <source>
        <dbReference type="RuleBase" id="RU000363"/>
    </source>
</evidence>
<gene>
    <name evidence="5" type="primary">fabG_22</name>
    <name evidence="5" type="ORF">SAMEA3906486_03129</name>
</gene>
<dbReference type="InterPro" id="IPR002347">
    <property type="entry name" value="SDR_fam"/>
</dbReference>
<dbReference type="GO" id="GO:0032787">
    <property type="term" value="P:monocarboxylic acid metabolic process"/>
    <property type="evidence" value="ECO:0007669"/>
    <property type="project" value="UniProtKB-ARBA"/>
</dbReference>
<evidence type="ECO:0000259" key="4">
    <source>
        <dbReference type="SMART" id="SM00822"/>
    </source>
</evidence>
<dbReference type="GO" id="GO:0042619">
    <property type="term" value="P:poly-hydroxybutyrate biosynthetic process"/>
    <property type="evidence" value="ECO:0007669"/>
    <property type="project" value="InterPro"/>
</dbReference>
<dbReference type="SMART" id="SM00822">
    <property type="entry name" value="PKS_KR"/>
    <property type="match status" value="1"/>
</dbReference>
<dbReference type="PANTHER" id="PTHR42879">
    <property type="entry name" value="3-OXOACYL-(ACYL-CARRIER-PROTEIN) REDUCTASE"/>
    <property type="match status" value="1"/>
</dbReference>
<dbReference type="Pfam" id="PF00106">
    <property type="entry name" value="adh_short"/>
    <property type="match status" value="1"/>
</dbReference>
<dbReference type="RefSeq" id="WP_066128501.1">
    <property type="nucleotide sequence ID" value="NZ_FKIF01000006.1"/>
</dbReference>
<dbReference type="NCBIfam" id="NF009466">
    <property type="entry name" value="PRK12826.1-2"/>
    <property type="match status" value="1"/>
</dbReference>
<reference evidence="5 6" key="1">
    <citation type="submission" date="2016-04" db="EMBL/GenBank/DDBJ databases">
        <authorList>
            <consortium name="Pathogen Informatics"/>
        </authorList>
    </citation>
    <scope>NUCLEOTIDE SEQUENCE [LARGE SCALE GENOMIC DNA]</scope>
    <source>
        <strain evidence="5 6">H050680373</strain>
    </source>
</reference>
<evidence type="ECO:0000313" key="6">
    <source>
        <dbReference type="Proteomes" id="UP000076848"/>
    </source>
</evidence>
<evidence type="ECO:0000256" key="1">
    <source>
        <dbReference type="ARBA" id="ARBA00006484"/>
    </source>
</evidence>